<dbReference type="EMBL" id="CP046236">
    <property type="protein sequence ID" value="WFD48750.1"/>
    <property type="molecule type" value="Genomic_DNA"/>
</dbReference>
<feature type="domain" description="Telomerase activating protein Est1-like N-terminal" evidence="3">
    <location>
        <begin position="83"/>
        <end position="234"/>
    </location>
</feature>
<dbReference type="SUPFAM" id="SSF48452">
    <property type="entry name" value="TPR-like"/>
    <property type="match status" value="1"/>
</dbReference>
<evidence type="ECO:0000256" key="1">
    <source>
        <dbReference type="SAM" id="MobiDB-lite"/>
    </source>
</evidence>
<evidence type="ECO:0008006" key="6">
    <source>
        <dbReference type="Google" id="ProtNLM"/>
    </source>
</evidence>
<feature type="region of interest" description="Disordered" evidence="1">
    <location>
        <begin position="656"/>
        <end position="704"/>
    </location>
</feature>
<dbReference type="Proteomes" id="UP000818624">
    <property type="component" value="Chromosome 3"/>
</dbReference>
<reference evidence="4 5" key="1">
    <citation type="journal article" date="2020" name="Elife">
        <title>Loss of centromere function drives karyotype evolution in closely related Malassezia species.</title>
        <authorList>
            <person name="Sankaranarayanan S.R."/>
            <person name="Ianiri G."/>
            <person name="Coelho M.A."/>
            <person name="Reza M.H."/>
            <person name="Thimmappa B.C."/>
            <person name="Ganguly P."/>
            <person name="Vadnala R.N."/>
            <person name="Sun S."/>
            <person name="Siddharthan R."/>
            <person name="Tellgren-Roth C."/>
            <person name="Dawson T.L."/>
            <person name="Heitman J."/>
            <person name="Sanyal K."/>
        </authorList>
    </citation>
    <scope>NUCLEOTIDE SEQUENCE [LARGE SCALE GENOMIC DNA]</scope>
    <source>
        <strain evidence="4">CBS14141</strain>
    </source>
</reference>
<evidence type="ECO:0000259" key="3">
    <source>
        <dbReference type="Pfam" id="PF10374"/>
    </source>
</evidence>
<feature type="compositionally biased region" description="Low complexity" evidence="1">
    <location>
        <begin position="676"/>
        <end position="702"/>
    </location>
</feature>
<dbReference type="PANTHER" id="PTHR15696:SF36">
    <property type="entry name" value="NONSENSE-MEDIATED MRNA DECAY FACTOR"/>
    <property type="match status" value="1"/>
</dbReference>
<feature type="region of interest" description="Disordered" evidence="1">
    <location>
        <begin position="105"/>
        <end position="128"/>
    </location>
</feature>
<feature type="compositionally biased region" description="Basic and acidic residues" evidence="1">
    <location>
        <begin position="119"/>
        <end position="128"/>
    </location>
</feature>
<evidence type="ECO:0000313" key="4">
    <source>
        <dbReference type="EMBL" id="WFD48750.1"/>
    </source>
</evidence>
<dbReference type="InterPro" id="IPR045153">
    <property type="entry name" value="Est1/Ebs1-like"/>
</dbReference>
<proteinExistence type="predicted"/>
<evidence type="ECO:0000259" key="2">
    <source>
        <dbReference type="Pfam" id="PF10373"/>
    </source>
</evidence>
<name>A0ABY8EVL4_MALFU</name>
<feature type="domain" description="DNA/RNA-binding" evidence="2">
    <location>
        <begin position="259"/>
        <end position="518"/>
    </location>
</feature>
<dbReference type="Gene3D" id="1.25.40.10">
    <property type="entry name" value="Tetratricopeptide repeat domain"/>
    <property type="match status" value="1"/>
</dbReference>
<dbReference type="PANTHER" id="PTHR15696">
    <property type="entry name" value="SMG-7 SUPPRESSOR WITH MORPHOLOGICAL EFFECT ON GENITALIA PROTEIN 7"/>
    <property type="match status" value="1"/>
</dbReference>
<keyword evidence="5" id="KW-1185">Reference proteome</keyword>
<feature type="region of interest" description="Disordered" evidence="1">
    <location>
        <begin position="176"/>
        <end position="195"/>
    </location>
</feature>
<dbReference type="Pfam" id="PF10374">
    <property type="entry name" value="EST1"/>
    <property type="match status" value="1"/>
</dbReference>
<dbReference type="InterPro" id="IPR019458">
    <property type="entry name" value="Est1-like_N"/>
</dbReference>
<dbReference type="InterPro" id="IPR011990">
    <property type="entry name" value="TPR-like_helical_dom_sf"/>
</dbReference>
<dbReference type="InterPro" id="IPR018834">
    <property type="entry name" value="DNA/RNA-bd_Est1-type"/>
</dbReference>
<gene>
    <name evidence="4" type="ORF">GLX27_003421</name>
</gene>
<dbReference type="Pfam" id="PF10373">
    <property type="entry name" value="EST1_DNA_bind"/>
    <property type="match status" value="1"/>
</dbReference>
<accession>A0ABY8EVL4</accession>
<sequence>MHAPQSDAADADAARAAQLRHDALVQKQRFDSVLRFTQTGTARPGPAPFDMEVQFARDTLRRTYVSLLFTCPWTREARNADVLAWNHTTYVVIAAFREQIARLEKDAQHAPSKRGAAPKSERRSAKMHEYERARRDLRRFLDAELAAWERLAVQLVRVFALRDARPVLHRLHLRDTDTERQRGASGTQEDDASGVMGLAPYSKPLRAEQHHQLLETLQRILTFCGDLVRYREQYTAAPAALAARRTQHAKPRAPDYTRALTLYHEAQLLLPDHGNPANQLAVVATCMGDTLGAAYQYYRALCVAVPFAHARTNLDKLLDKALQAWDGSAVRTEALRAWRHAALVDTAAARAPLPMIGVPWASEAEWLDAAVLLHAMLAQRAELDCAALVSDALTRHLLTLAETQRLRAADYLRLVVSAQCAVWLGAEAPAHEARRTRAPLSTGAVAHTDAARLVDTAAQTLRTLHLVGLLAALWALARHELGTERRTGLARLLPALRIASKWMRAQAAVLDACVAQSAVAQAQLHALHLGTLDTDGRARIAAVYASVPGRVHALWATYADAINLLPYDTHGAVRHLPEDADLGALEPLRAAMQPAHGVHGVSEDAARCADLRADAEALAAHGRLQTHTRDGQAVYAAADEVDDPVAMAMHAMDTQRDCPEPSALTPVSAAPGAPRPSTGGAAPAVVPASTPWSPSWPWGSAPPAAPPAPPPLLFGGALPGGAPAAPAAVGAPVPSIWSHVPTDGGLPR</sequence>
<evidence type="ECO:0000313" key="5">
    <source>
        <dbReference type="Proteomes" id="UP000818624"/>
    </source>
</evidence>
<organism evidence="4 5">
    <name type="scientific">Malassezia furfur</name>
    <name type="common">Pityriasis versicolor infection agent</name>
    <name type="synonym">Pityrosporum furfur</name>
    <dbReference type="NCBI Taxonomy" id="55194"/>
    <lineage>
        <taxon>Eukaryota</taxon>
        <taxon>Fungi</taxon>
        <taxon>Dikarya</taxon>
        <taxon>Basidiomycota</taxon>
        <taxon>Ustilaginomycotina</taxon>
        <taxon>Malasseziomycetes</taxon>
        <taxon>Malasseziales</taxon>
        <taxon>Malasseziaceae</taxon>
        <taxon>Malassezia</taxon>
    </lineage>
</organism>
<protein>
    <recommendedName>
        <fullName evidence="6">Protein SMG7</fullName>
    </recommendedName>
</protein>